<comment type="catalytic activity">
    <reaction evidence="2">
        <text>2 GTP = 3',3'-c-di-GMP + 2 diphosphate</text>
        <dbReference type="Rhea" id="RHEA:24898"/>
        <dbReference type="ChEBI" id="CHEBI:33019"/>
        <dbReference type="ChEBI" id="CHEBI:37565"/>
        <dbReference type="ChEBI" id="CHEBI:58805"/>
        <dbReference type="EC" id="2.7.7.65"/>
    </reaction>
</comment>
<evidence type="ECO:0000313" key="5">
    <source>
        <dbReference type="Proteomes" id="UP000257240"/>
    </source>
</evidence>
<dbReference type="InterPro" id="IPR050469">
    <property type="entry name" value="Diguanylate_Cyclase"/>
</dbReference>
<reference evidence="4 5" key="1">
    <citation type="journal article" date="2018" name="Nat. Biotechnol.">
        <title>A standardized bacterial taxonomy based on genome phylogeny substantially revises the tree of life.</title>
        <authorList>
            <person name="Parks D.H."/>
            <person name="Chuvochina M."/>
            <person name="Waite D.W."/>
            <person name="Rinke C."/>
            <person name="Skarshewski A."/>
            <person name="Chaumeil P.A."/>
            <person name="Hugenholtz P."/>
        </authorList>
    </citation>
    <scope>NUCLEOTIDE SEQUENCE [LARGE SCALE GENOMIC DNA]</scope>
    <source>
        <strain evidence="4">UBA12529</strain>
    </source>
</reference>
<evidence type="ECO:0000256" key="1">
    <source>
        <dbReference type="ARBA" id="ARBA00012528"/>
    </source>
</evidence>
<dbReference type="PANTHER" id="PTHR45138">
    <property type="entry name" value="REGULATORY COMPONENTS OF SENSORY TRANSDUCTION SYSTEM"/>
    <property type="match status" value="1"/>
</dbReference>
<name>A0A3B8N3P3_9BACT</name>
<dbReference type="Gene3D" id="3.30.70.270">
    <property type="match status" value="1"/>
</dbReference>
<dbReference type="InterPro" id="IPR000160">
    <property type="entry name" value="GGDEF_dom"/>
</dbReference>
<dbReference type="EMBL" id="DLVE01000043">
    <property type="protein sequence ID" value="HAA83800.1"/>
    <property type="molecule type" value="Genomic_DNA"/>
</dbReference>
<dbReference type="FunFam" id="3.30.70.270:FF:000001">
    <property type="entry name" value="Diguanylate cyclase domain protein"/>
    <property type="match status" value="1"/>
</dbReference>
<feature type="non-terminal residue" evidence="4">
    <location>
        <position position="1"/>
    </location>
</feature>
<comment type="caution">
    <text evidence="4">The sequence shown here is derived from an EMBL/GenBank/DDBJ whole genome shotgun (WGS) entry which is preliminary data.</text>
</comment>
<feature type="domain" description="GGDEF" evidence="3">
    <location>
        <begin position="179"/>
        <end position="309"/>
    </location>
</feature>
<dbReference type="SUPFAM" id="SSF55073">
    <property type="entry name" value="Nucleotide cyclase"/>
    <property type="match status" value="1"/>
</dbReference>
<dbReference type="Pfam" id="PF00990">
    <property type="entry name" value="GGDEF"/>
    <property type="match status" value="1"/>
</dbReference>
<gene>
    <name evidence="4" type="ORF">DCE01_03330</name>
</gene>
<dbReference type="PANTHER" id="PTHR45138:SF9">
    <property type="entry name" value="DIGUANYLATE CYCLASE DGCM-RELATED"/>
    <property type="match status" value="1"/>
</dbReference>
<dbReference type="GO" id="GO:1902201">
    <property type="term" value="P:negative regulation of bacterial-type flagellum-dependent cell motility"/>
    <property type="evidence" value="ECO:0007669"/>
    <property type="project" value="TreeGrafter"/>
</dbReference>
<evidence type="ECO:0000256" key="2">
    <source>
        <dbReference type="ARBA" id="ARBA00034247"/>
    </source>
</evidence>
<dbReference type="EC" id="2.7.7.65" evidence="1"/>
<evidence type="ECO:0000313" key="4">
    <source>
        <dbReference type="EMBL" id="HAA83800.1"/>
    </source>
</evidence>
<dbReference type="InterPro" id="IPR029787">
    <property type="entry name" value="Nucleotide_cyclase"/>
</dbReference>
<dbReference type="CDD" id="cd01949">
    <property type="entry name" value="GGDEF"/>
    <property type="match status" value="1"/>
</dbReference>
<dbReference type="GO" id="GO:0005886">
    <property type="term" value="C:plasma membrane"/>
    <property type="evidence" value="ECO:0007669"/>
    <property type="project" value="TreeGrafter"/>
</dbReference>
<dbReference type="GO" id="GO:0043709">
    <property type="term" value="P:cell adhesion involved in single-species biofilm formation"/>
    <property type="evidence" value="ECO:0007669"/>
    <property type="project" value="TreeGrafter"/>
</dbReference>
<organism evidence="4 5">
    <name type="scientific">Thermodesulfobacterium commune</name>
    <dbReference type="NCBI Taxonomy" id="1741"/>
    <lineage>
        <taxon>Bacteria</taxon>
        <taxon>Pseudomonadati</taxon>
        <taxon>Thermodesulfobacteriota</taxon>
        <taxon>Thermodesulfobacteria</taxon>
        <taxon>Thermodesulfobacteriales</taxon>
        <taxon>Thermodesulfobacteriaceae</taxon>
        <taxon>Thermodesulfobacterium</taxon>
    </lineage>
</organism>
<dbReference type="SMART" id="SM00267">
    <property type="entry name" value="GGDEF"/>
    <property type="match status" value="1"/>
</dbReference>
<accession>A0A3B8N3P3</accession>
<dbReference type="PROSITE" id="PS50887">
    <property type="entry name" value="GGDEF"/>
    <property type="match status" value="1"/>
</dbReference>
<dbReference type="NCBIfam" id="TIGR00254">
    <property type="entry name" value="GGDEF"/>
    <property type="match status" value="1"/>
</dbReference>
<dbReference type="GO" id="GO:0052621">
    <property type="term" value="F:diguanylate cyclase activity"/>
    <property type="evidence" value="ECO:0007669"/>
    <property type="project" value="UniProtKB-EC"/>
</dbReference>
<proteinExistence type="predicted"/>
<dbReference type="AlphaFoldDB" id="A0A3B8N3P3"/>
<dbReference type="Proteomes" id="UP000257240">
    <property type="component" value="Unassembled WGS sequence"/>
</dbReference>
<dbReference type="InterPro" id="IPR043128">
    <property type="entry name" value="Rev_trsase/Diguanyl_cyclase"/>
</dbReference>
<evidence type="ECO:0000259" key="3">
    <source>
        <dbReference type="PROSITE" id="PS50887"/>
    </source>
</evidence>
<protein>
    <recommendedName>
        <fullName evidence="1">diguanylate cyclase</fullName>
        <ecNumber evidence="1">2.7.7.65</ecNumber>
    </recommendedName>
</protein>
<sequence>QNFFFFNDTATTEIYTLSLHDALPIFNEVYSLLKLQIEEINQAKKIYQMIAERSNLVVAVFDEEKNLIYANSLWKNLMDDKSLSSFLSLMDSKDLEKDESFEFCLKTKSGKEVCFSFEIIPIKEYSLYYLVIGYDVSYFKERVEQLFDIATKDQLTGLYNRVYLKDVIKRIFELVKRGQNYCLLFLDVDYLKEINDQFGHLIGDEYLRGVAEVIKKNVRAEDIPVRWGGDEFLLILRADIEGAQKVAERILQEIKKIRIKANGKEVVGSVSIGIIKIEPDRELEELLLKVDQALYKAKFEGRGVIKVLS</sequence>